<organism evidence="2 3">
    <name type="scientific">Paraburkholderia phenazinium</name>
    <dbReference type="NCBI Taxonomy" id="60549"/>
    <lineage>
        <taxon>Bacteria</taxon>
        <taxon>Pseudomonadati</taxon>
        <taxon>Pseudomonadota</taxon>
        <taxon>Betaproteobacteria</taxon>
        <taxon>Burkholderiales</taxon>
        <taxon>Burkholderiaceae</taxon>
        <taxon>Paraburkholderia</taxon>
    </lineage>
</organism>
<proteinExistence type="predicted"/>
<dbReference type="EMBL" id="FNCJ01000013">
    <property type="protein sequence ID" value="SDH79702.1"/>
    <property type="molecule type" value="Genomic_DNA"/>
</dbReference>
<protein>
    <submittedName>
        <fullName evidence="2">Uncharacterized protein</fullName>
    </submittedName>
</protein>
<feature type="compositionally biased region" description="Low complexity" evidence="1">
    <location>
        <begin position="1"/>
        <end position="12"/>
    </location>
</feature>
<sequence length="49" mass="5288">MRTLSIPSKSNPSAPPPASAETVERTFFASIHALTTDSLQCGVLFSMEY</sequence>
<evidence type="ECO:0000256" key="1">
    <source>
        <dbReference type="SAM" id="MobiDB-lite"/>
    </source>
</evidence>
<feature type="region of interest" description="Disordered" evidence="1">
    <location>
        <begin position="1"/>
        <end position="21"/>
    </location>
</feature>
<evidence type="ECO:0000313" key="2">
    <source>
        <dbReference type="EMBL" id="SDH79702.1"/>
    </source>
</evidence>
<name>A0A1G8FCC0_9BURK</name>
<dbReference type="AlphaFoldDB" id="A0A1G8FCC0"/>
<evidence type="ECO:0000313" key="3">
    <source>
        <dbReference type="Proteomes" id="UP000199706"/>
    </source>
</evidence>
<dbReference type="Proteomes" id="UP000199706">
    <property type="component" value="Unassembled WGS sequence"/>
</dbReference>
<accession>A0A1G8FCC0</accession>
<gene>
    <name evidence="2" type="ORF">SAMN05216466_113126</name>
</gene>
<reference evidence="2 3" key="1">
    <citation type="submission" date="2016-10" db="EMBL/GenBank/DDBJ databases">
        <authorList>
            <person name="de Groot N.N."/>
        </authorList>
    </citation>
    <scope>NUCLEOTIDE SEQUENCE [LARGE SCALE GENOMIC DNA]</scope>
    <source>
        <strain evidence="2 3">LMG 2247</strain>
    </source>
</reference>